<organism evidence="3 4">
    <name type="scientific">Halosaccharopolyspora lacisalsi</name>
    <dbReference type="NCBI Taxonomy" id="1000566"/>
    <lineage>
        <taxon>Bacteria</taxon>
        <taxon>Bacillati</taxon>
        <taxon>Actinomycetota</taxon>
        <taxon>Actinomycetes</taxon>
        <taxon>Pseudonocardiales</taxon>
        <taxon>Pseudonocardiaceae</taxon>
        <taxon>Halosaccharopolyspora</taxon>
    </lineage>
</organism>
<protein>
    <submittedName>
        <fullName evidence="3">Uncharacterized protein with von Willebrand factor type A (VWA) domain</fullName>
    </submittedName>
</protein>
<dbReference type="InterPro" id="IPR036465">
    <property type="entry name" value="vWFA_dom_sf"/>
</dbReference>
<dbReference type="CDD" id="cd00198">
    <property type="entry name" value="vWFA"/>
    <property type="match status" value="1"/>
</dbReference>
<comment type="caution">
    <text evidence="3">The sequence shown here is derived from an EMBL/GenBank/DDBJ whole genome shotgun (WGS) entry which is preliminary data.</text>
</comment>
<gene>
    <name evidence="3" type="ORF">FHX42_000988</name>
</gene>
<feature type="region of interest" description="Disordered" evidence="1">
    <location>
        <begin position="114"/>
        <end position="135"/>
    </location>
</feature>
<dbReference type="RefSeq" id="WP_328795905.1">
    <property type="nucleotide sequence ID" value="NZ_JACGWZ010000001.1"/>
</dbReference>
<sequence>MTESTAPVALSATPDDLGLEALERRLGPRAAVDVRRLSGPDGPACDRAVLRRASDGGLRLGPRAVRWLGESALRSVIAQLWSRQDDCGTDWTGGESVSSTRPWGFDDLASRDAARAVPRRSGEPPPGLSDLEVTNTGQRGRAAVALCVDTSRSMVRGGRWVPMKRTALALHHLISTRYGADTLRLVTFGGHASIVDIGELTALECAWEQGTNLHHALLLADRHVRGNPGAQPVVLVVTDGEPTGHLEPDGRATFRHPSAARTLEVTLSEMDALIRFGVTLSVFMLGEDERLAAFVDTLARRRRGRVVAPTAAGLGAAVVGDYLRTRHHGRPS</sequence>
<dbReference type="AlphaFoldDB" id="A0A839DSD8"/>
<accession>A0A839DSD8</accession>
<dbReference type="Gene3D" id="3.40.50.410">
    <property type="entry name" value="von Willebrand factor, type A domain"/>
    <property type="match status" value="1"/>
</dbReference>
<reference evidence="3 4" key="1">
    <citation type="submission" date="2020-07" db="EMBL/GenBank/DDBJ databases">
        <title>Sequencing the genomes of 1000 actinobacteria strains.</title>
        <authorList>
            <person name="Klenk H.-P."/>
        </authorList>
    </citation>
    <scope>NUCLEOTIDE SEQUENCE [LARGE SCALE GENOMIC DNA]</scope>
    <source>
        <strain evidence="3 4">DSM 45975</strain>
    </source>
</reference>
<dbReference type="Proteomes" id="UP000569329">
    <property type="component" value="Unassembled WGS sequence"/>
</dbReference>
<dbReference type="EMBL" id="JACGWZ010000001">
    <property type="protein sequence ID" value="MBA8823659.1"/>
    <property type="molecule type" value="Genomic_DNA"/>
</dbReference>
<evidence type="ECO:0000256" key="1">
    <source>
        <dbReference type="SAM" id="MobiDB-lite"/>
    </source>
</evidence>
<keyword evidence="4" id="KW-1185">Reference proteome</keyword>
<evidence type="ECO:0000259" key="2">
    <source>
        <dbReference type="SMART" id="SM00327"/>
    </source>
</evidence>
<dbReference type="InterPro" id="IPR002035">
    <property type="entry name" value="VWF_A"/>
</dbReference>
<dbReference type="SUPFAM" id="SSF53300">
    <property type="entry name" value="vWA-like"/>
    <property type="match status" value="1"/>
</dbReference>
<dbReference type="SMART" id="SM00327">
    <property type="entry name" value="VWA"/>
    <property type="match status" value="1"/>
</dbReference>
<dbReference type="Pfam" id="PF13519">
    <property type="entry name" value="VWA_2"/>
    <property type="match status" value="1"/>
</dbReference>
<proteinExistence type="predicted"/>
<name>A0A839DSD8_9PSEU</name>
<evidence type="ECO:0000313" key="3">
    <source>
        <dbReference type="EMBL" id="MBA8823659.1"/>
    </source>
</evidence>
<feature type="domain" description="VWFA" evidence="2">
    <location>
        <begin position="141"/>
        <end position="320"/>
    </location>
</feature>
<evidence type="ECO:0000313" key="4">
    <source>
        <dbReference type="Proteomes" id="UP000569329"/>
    </source>
</evidence>